<dbReference type="Proteomes" id="UP000770661">
    <property type="component" value="Unassembled WGS sequence"/>
</dbReference>
<dbReference type="GO" id="GO:0005768">
    <property type="term" value="C:endosome"/>
    <property type="evidence" value="ECO:0007669"/>
    <property type="project" value="UniProtKB-SubCell"/>
</dbReference>
<comment type="similarity">
    <text evidence="2">Belongs to the VPS35L family.</text>
</comment>
<dbReference type="AlphaFoldDB" id="A0A8J5CW73"/>
<reference evidence="6" key="1">
    <citation type="submission" date="2020-07" db="EMBL/GenBank/DDBJ databases">
        <title>The High-quality genome of the commercially important snow crab, Chionoecetes opilio.</title>
        <authorList>
            <person name="Jeong J.-H."/>
            <person name="Ryu S."/>
        </authorList>
    </citation>
    <scope>NUCLEOTIDE SEQUENCE</scope>
    <source>
        <strain evidence="6">MADBK_172401_WGS</strain>
        <tissue evidence="6">Digestive gland</tissue>
    </source>
</reference>
<dbReference type="PANTHER" id="PTHR13673">
    <property type="entry name" value="ESOPHAGEAL CANCER ASSOCIATED PROTEIN"/>
    <property type="match status" value="1"/>
</dbReference>
<evidence type="ECO:0000256" key="5">
    <source>
        <dbReference type="ARBA" id="ARBA00022927"/>
    </source>
</evidence>
<dbReference type="GO" id="GO:0032456">
    <property type="term" value="P:endocytic recycling"/>
    <property type="evidence" value="ECO:0007669"/>
    <property type="project" value="InterPro"/>
</dbReference>
<comment type="subcellular location">
    <subcellularLocation>
        <location evidence="1">Endosome</location>
    </subcellularLocation>
</comment>
<dbReference type="OrthoDB" id="6346838at2759"/>
<name>A0A8J5CW73_CHIOP</name>
<dbReference type="PANTHER" id="PTHR13673:SF0">
    <property type="entry name" value="VPS35 ENDOSOMAL PROTEIN-SORTING FACTOR-LIKE"/>
    <property type="match status" value="1"/>
</dbReference>
<keyword evidence="7" id="KW-1185">Reference proteome</keyword>
<organism evidence="6 7">
    <name type="scientific">Chionoecetes opilio</name>
    <name type="common">Atlantic snow crab</name>
    <name type="synonym">Cancer opilio</name>
    <dbReference type="NCBI Taxonomy" id="41210"/>
    <lineage>
        <taxon>Eukaryota</taxon>
        <taxon>Metazoa</taxon>
        <taxon>Ecdysozoa</taxon>
        <taxon>Arthropoda</taxon>
        <taxon>Crustacea</taxon>
        <taxon>Multicrustacea</taxon>
        <taxon>Malacostraca</taxon>
        <taxon>Eumalacostraca</taxon>
        <taxon>Eucarida</taxon>
        <taxon>Decapoda</taxon>
        <taxon>Pleocyemata</taxon>
        <taxon>Brachyura</taxon>
        <taxon>Eubrachyura</taxon>
        <taxon>Majoidea</taxon>
        <taxon>Majidae</taxon>
        <taxon>Chionoecetes</taxon>
    </lineage>
</organism>
<evidence type="ECO:0000313" key="7">
    <source>
        <dbReference type="Proteomes" id="UP000770661"/>
    </source>
</evidence>
<dbReference type="GO" id="GO:0015031">
    <property type="term" value="P:protein transport"/>
    <property type="evidence" value="ECO:0007669"/>
    <property type="project" value="UniProtKB-KW"/>
</dbReference>
<sequence length="172" mass="18598">MVPAGKSKHGLLSALGGCVNKVAPQQNQQLPLLNAVWKQITHIPSTRDYLATAAVWLEYTARHFSTVEVNTLLGDVLKHVGAERTQEQTHYSALLMLVSTALTNSTDPHSLFSMTNFLGLLSVFQRDSVSGGDGVTRGVVEALLTRHPGPITHPALVQHLLTFCGALHDSIK</sequence>
<evidence type="ECO:0000256" key="1">
    <source>
        <dbReference type="ARBA" id="ARBA00004177"/>
    </source>
</evidence>
<gene>
    <name evidence="6" type="ORF">GWK47_000524</name>
</gene>
<evidence type="ECO:0000256" key="2">
    <source>
        <dbReference type="ARBA" id="ARBA00010704"/>
    </source>
</evidence>
<comment type="caution">
    <text evidence="6">The sequence shown here is derived from an EMBL/GenBank/DDBJ whole genome shotgun (WGS) entry which is preliminary data.</text>
</comment>
<evidence type="ECO:0000313" key="6">
    <source>
        <dbReference type="EMBL" id="KAG0723379.1"/>
    </source>
</evidence>
<keyword evidence="3" id="KW-0813">Transport</keyword>
<keyword evidence="4" id="KW-0967">Endosome</keyword>
<evidence type="ECO:0000256" key="3">
    <source>
        <dbReference type="ARBA" id="ARBA00022448"/>
    </source>
</evidence>
<accession>A0A8J5CW73</accession>
<proteinExistence type="inferred from homology"/>
<evidence type="ECO:0000256" key="4">
    <source>
        <dbReference type="ARBA" id="ARBA00022753"/>
    </source>
</evidence>
<protein>
    <submittedName>
        <fullName evidence="6">UPF0505 protein C16orf62</fullName>
    </submittedName>
</protein>
<dbReference type="EMBL" id="JACEEZ010008336">
    <property type="protein sequence ID" value="KAG0723379.1"/>
    <property type="molecule type" value="Genomic_DNA"/>
</dbReference>
<keyword evidence="5" id="KW-0653">Protein transport</keyword>
<dbReference type="InterPro" id="IPR029705">
    <property type="entry name" value="VPS35L"/>
</dbReference>